<feature type="transmembrane region" description="Helical" evidence="11">
    <location>
        <begin position="198"/>
        <end position="218"/>
    </location>
</feature>
<keyword evidence="8" id="KW-0406">Ion transport</keyword>
<dbReference type="GO" id="GO:0005886">
    <property type="term" value="C:plasma membrane"/>
    <property type="evidence" value="ECO:0007669"/>
    <property type="project" value="UniProtKB-SubCell"/>
</dbReference>
<evidence type="ECO:0000256" key="7">
    <source>
        <dbReference type="ARBA" id="ARBA00022989"/>
    </source>
</evidence>
<evidence type="ECO:0000256" key="9">
    <source>
        <dbReference type="ARBA" id="ARBA00023136"/>
    </source>
</evidence>
<dbReference type="GO" id="GO:0006811">
    <property type="term" value="P:monoatomic ion transport"/>
    <property type="evidence" value="ECO:0007669"/>
    <property type="project" value="UniProtKB-KW"/>
</dbReference>
<dbReference type="OrthoDB" id="5242355at2"/>
<sequence length="444" mass="49318">MYKESNITFKGINKLAIPAIISGIAEPLLSITDTAIVGNIQINPTEALAAVGIAGSFISALVWILAQTRSAISATVGKYLGAKKLEEIGTLPAQIIAINLALSIVIYLVTLFFVNEIFQLYNADGLILNYAVDYYKIRAIGFPLTLFVFSAFGVFRGLQNTYWPMVISIVGAILNVGLDFILVYGIEGLITPMHVKGAAWASVIAQAVMAILALILLLKKTPFSYQLKFPFNKEIKNLLSISFNLIIRAIALNVALYLANSYATKYGDNYIAAQTIAFQIWLFFAFFIDGYSSVGNIVSGKLLGEKNYQKLWKLSIKLSRYSIIIAILLAIICGVFYVEIGKLFSQDKNVLQTFYSIFWIVLLMQPINAVAFVFDGIFKGLAEAVTLRNLLLIATFFGFIPTLLIGDYFNLKLYAIWIAFTVWMLLRSGILVVKFRNNYLHKNT</sequence>
<evidence type="ECO:0000256" key="1">
    <source>
        <dbReference type="ARBA" id="ARBA00004651"/>
    </source>
</evidence>
<reference evidence="12 13" key="1">
    <citation type="submission" date="2018-08" db="EMBL/GenBank/DDBJ databases">
        <title>Genomic Encyclopedia of Type Strains, Phase III (KMG-III): the genomes of soil and plant-associated and newly described type strains.</title>
        <authorList>
            <person name="Whitman W."/>
        </authorList>
    </citation>
    <scope>NUCLEOTIDE SEQUENCE [LARGE SCALE GENOMIC DNA]</scope>
    <source>
        <strain evidence="12 13">325-5</strain>
    </source>
</reference>
<feature type="transmembrane region" description="Helical" evidence="11">
    <location>
        <begin position="47"/>
        <end position="66"/>
    </location>
</feature>
<evidence type="ECO:0000313" key="13">
    <source>
        <dbReference type="Proteomes" id="UP000256429"/>
    </source>
</evidence>
<evidence type="ECO:0000256" key="2">
    <source>
        <dbReference type="ARBA" id="ARBA00010199"/>
    </source>
</evidence>
<dbReference type="Proteomes" id="UP000256429">
    <property type="component" value="Unassembled WGS sequence"/>
</dbReference>
<dbReference type="GO" id="GO:0015297">
    <property type="term" value="F:antiporter activity"/>
    <property type="evidence" value="ECO:0007669"/>
    <property type="project" value="UniProtKB-KW"/>
</dbReference>
<dbReference type="NCBIfam" id="TIGR00797">
    <property type="entry name" value="matE"/>
    <property type="match status" value="1"/>
</dbReference>
<feature type="transmembrane region" description="Helical" evidence="11">
    <location>
        <begin position="390"/>
        <end position="409"/>
    </location>
</feature>
<protein>
    <recommendedName>
        <fullName evidence="10">Multidrug-efflux transporter</fullName>
    </recommendedName>
</protein>
<keyword evidence="3" id="KW-0813">Transport</keyword>
<dbReference type="PANTHER" id="PTHR43298:SF2">
    <property type="entry name" value="FMN_FAD EXPORTER YEEO-RELATED"/>
    <property type="match status" value="1"/>
</dbReference>
<evidence type="ECO:0000256" key="8">
    <source>
        <dbReference type="ARBA" id="ARBA00023065"/>
    </source>
</evidence>
<comment type="subcellular location">
    <subcellularLocation>
        <location evidence="1">Cell membrane</location>
        <topology evidence="1">Multi-pass membrane protein</topology>
    </subcellularLocation>
</comment>
<dbReference type="Pfam" id="PF01554">
    <property type="entry name" value="MatE"/>
    <property type="match status" value="2"/>
</dbReference>
<evidence type="ECO:0000256" key="3">
    <source>
        <dbReference type="ARBA" id="ARBA00022448"/>
    </source>
</evidence>
<feature type="transmembrane region" description="Helical" evidence="11">
    <location>
        <begin position="134"/>
        <end position="155"/>
    </location>
</feature>
<keyword evidence="9 11" id="KW-0472">Membrane</keyword>
<gene>
    <name evidence="12" type="ORF">BX611_0843</name>
</gene>
<feature type="transmembrane region" description="Helical" evidence="11">
    <location>
        <begin position="415"/>
        <end position="433"/>
    </location>
</feature>
<feature type="transmembrane region" description="Helical" evidence="11">
    <location>
        <begin position="87"/>
        <end position="114"/>
    </location>
</feature>
<dbReference type="InterPro" id="IPR044644">
    <property type="entry name" value="DinF-like"/>
</dbReference>
<dbReference type="PIRSF" id="PIRSF006603">
    <property type="entry name" value="DinF"/>
    <property type="match status" value="1"/>
</dbReference>
<keyword evidence="6 11" id="KW-0812">Transmembrane</keyword>
<feature type="transmembrane region" description="Helical" evidence="11">
    <location>
        <begin position="357"/>
        <end position="378"/>
    </location>
</feature>
<dbReference type="AlphaFoldDB" id="A0A3D9S0A1"/>
<dbReference type="InterPro" id="IPR050222">
    <property type="entry name" value="MATE_MdtK"/>
</dbReference>
<organism evidence="12 13">
    <name type="scientific">Lutibacter oceani</name>
    <dbReference type="NCBI Taxonomy" id="1853311"/>
    <lineage>
        <taxon>Bacteria</taxon>
        <taxon>Pseudomonadati</taxon>
        <taxon>Bacteroidota</taxon>
        <taxon>Flavobacteriia</taxon>
        <taxon>Flavobacteriales</taxon>
        <taxon>Flavobacteriaceae</taxon>
        <taxon>Lutibacter</taxon>
    </lineage>
</organism>
<dbReference type="EMBL" id="QTTQ01000009">
    <property type="protein sequence ID" value="REE83551.1"/>
    <property type="molecule type" value="Genomic_DNA"/>
</dbReference>
<evidence type="ECO:0000256" key="10">
    <source>
        <dbReference type="ARBA" id="ARBA00031636"/>
    </source>
</evidence>
<feature type="transmembrane region" description="Helical" evidence="11">
    <location>
        <begin position="318"/>
        <end position="337"/>
    </location>
</feature>
<keyword evidence="7 11" id="KW-1133">Transmembrane helix</keyword>
<proteinExistence type="inferred from homology"/>
<dbReference type="CDD" id="cd13136">
    <property type="entry name" value="MATE_DinF_like"/>
    <property type="match status" value="1"/>
</dbReference>
<dbReference type="InterPro" id="IPR048279">
    <property type="entry name" value="MdtK-like"/>
</dbReference>
<dbReference type="GO" id="GO:0042910">
    <property type="term" value="F:xenobiotic transmembrane transporter activity"/>
    <property type="evidence" value="ECO:0007669"/>
    <property type="project" value="InterPro"/>
</dbReference>
<keyword evidence="13" id="KW-1185">Reference proteome</keyword>
<dbReference type="PANTHER" id="PTHR43298">
    <property type="entry name" value="MULTIDRUG RESISTANCE PROTEIN NORM-RELATED"/>
    <property type="match status" value="1"/>
</dbReference>
<evidence type="ECO:0000256" key="6">
    <source>
        <dbReference type="ARBA" id="ARBA00022692"/>
    </source>
</evidence>
<keyword evidence="4" id="KW-0050">Antiport</keyword>
<feature type="transmembrane region" description="Helical" evidence="11">
    <location>
        <begin position="162"/>
        <end position="186"/>
    </location>
</feature>
<evidence type="ECO:0000256" key="5">
    <source>
        <dbReference type="ARBA" id="ARBA00022475"/>
    </source>
</evidence>
<feature type="transmembrane region" description="Helical" evidence="11">
    <location>
        <begin position="278"/>
        <end position="298"/>
    </location>
</feature>
<comment type="similarity">
    <text evidence="2">Belongs to the multi antimicrobial extrusion (MATE) (TC 2.A.66.1) family.</text>
</comment>
<dbReference type="RefSeq" id="WP_115878333.1">
    <property type="nucleotide sequence ID" value="NZ_QTTQ01000009.1"/>
</dbReference>
<evidence type="ECO:0000313" key="12">
    <source>
        <dbReference type="EMBL" id="REE83551.1"/>
    </source>
</evidence>
<accession>A0A3D9S0A1</accession>
<dbReference type="InterPro" id="IPR002528">
    <property type="entry name" value="MATE_fam"/>
</dbReference>
<name>A0A3D9S0A1_9FLAO</name>
<comment type="caution">
    <text evidence="12">The sequence shown here is derived from an EMBL/GenBank/DDBJ whole genome shotgun (WGS) entry which is preliminary data.</text>
</comment>
<feature type="transmembrane region" description="Helical" evidence="11">
    <location>
        <begin position="238"/>
        <end position="258"/>
    </location>
</feature>
<evidence type="ECO:0000256" key="11">
    <source>
        <dbReference type="SAM" id="Phobius"/>
    </source>
</evidence>
<evidence type="ECO:0000256" key="4">
    <source>
        <dbReference type="ARBA" id="ARBA00022449"/>
    </source>
</evidence>
<keyword evidence="5" id="KW-1003">Cell membrane</keyword>